<organism evidence="3 4">
    <name type="scientific">Caligus rogercresseyi</name>
    <name type="common">Sea louse</name>
    <dbReference type="NCBI Taxonomy" id="217165"/>
    <lineage>
        <taxon>Eukaryota</taxon>
        <taxon>Metazoa</taxon>
        <taxon>Ecdysozoa</taxon>
        <taxon>Arthropoda</taxon>
        <taxon>Crustacea</taxon>
        <taxon>Multicrustacea</taxon>
        <taxon>Hexanauplia</taxon>
        <taxon>Copepoda</taxon>
        <taxon>Siphonostomatoida</taxon>
        <taxon>Caligidae</taxon>
        <taxon>Caligus</taxon>
    </lineage>
</organism>
<dbReference type="PROSITE" id="PS00521">
    <property type="entry name" value="P5CR"/>
    <property type="match status" value="1"/>
</dbReference>
<reference evidence="4" key="1">
    <citation type="submission" date="2021-01" db="EMBL/GenBank/DDBJ databases">
        <title>Caligus Genome Assembly.</title>
        <authorList>
            <person name="Gallardo-Escarate C."/>
        </authorList>
    </citation>
    <scope>NUCLEOTIDE SEQUENCE [LARGE SCALE GENOMIC DNA]</scope>
</reference>
<evidence type="ECO:0000259" key="2">
    <source>
        <dbReference type="Pfam" id="PF14748"/>
    </source>
</evidence>
<feature type="domain" description="Pyrroline-5-carboxylate reductase dimerisation" evidence="2">
    <location>
        <begin position="1"/>
        <end position="59"/>
    </location>
</feature>
<protein>
    <submittedName>
        <fullName evidence="3">Pyrroline-5-carboxylate reductase</fullName>
    </submittedName>
</protein>
<dbReference type="EMBL" id="CP045893">
    <property type="protein sequence ID" value="QQP53704.1"/>
    <property type="molecule type" value="Genomic_DNA"/>
</dbReference>
<dbReference type="PANTHER" id="PTHR11645:SF0">
    <property type="entry name" value="PYRROLINE-5-CARBOXYLATE REDUCTASE 3"/>
    <property type="match status" value="1"/>
</dbReference>
<evidence type="ECO:0000256" key="1">
    <source>
        <dbReference type="ARBA" id="ARBA00023002"/>
    </source>
</evidence>
<dbReference type="GO" id="GO:0004735">
    <property type="term" value="F:pyrroline-5-carboxylate reductase activity"/>
    <property type="evidence" value="ECO:0007669"/>
    <property type="project" value="TreeGrafter"/>
</dbReference>
<dbReference type="Pfam" id="PF14748">
    <property type="entry name" value="P5CR_dimer"/>
    <property type="match status" value="1"/>
</dbReference>
<keyword evidence="4" id="KW-1185">Reference proteome</keyword>
<dbReference type="OrthoDB" id="10263291at2759"/>
<gene>
    <name evidence="3" type="ORF">FKW44_006269</name>
</gene>
<dbReference type="SUPFAM" id="SSF48179">
    <property type="entry name" value="6-phosphogluconate dehydrogenase C-terminal domain-like"/>
    <property type="match status" value="1"/>
</dbReference>
<dbReference type="AlphaFoldDB" id="A0A7T8QSS0"/>
<dbReference type="UniPathway" id="UPA00098">
    <property type="reaction ID" value="UER00361"/>
</dbReference>
<dbReference type="GO" id="GO:0055129">
    <property type="term" value="P:L-proline biosynthetic process"/>
    <property type="evidence" value="ECO:0007669"/>
    <property type="project" value="UniProtKB-UniPathway"/>
</dbReference>
<proteinExistence type="predicted"/>
<dbReference type="Gene3D" id="1.10.3730.10">
    <property type="entry name" value="ProC C-terminal domain-like"/>
    <property type="match status" value="1"/>
</dbReference>
<evidence type="ECO:0000313" key="3">
    <source>
        <dbReference type="EMBL" id="QQP53704.1"/>
    </source>
</evidence>
<keyword evidence="1" id="KW-0560">Oxidoreductase</keyword>
<dbReference type="InterPro" id="IPR053790">
    <property type="entry name" value="P5CR-like_CS"/>
</dbReference>
<evidence type="ECO:0000313" key="4">
    <source>
        <dbReference type="Proteomes" id="UP000595437"/>
    </source>
</evidence>
<accession>A0A7T8QSS0</accession>
<name>A0A7T8QSS0_CALRO</name>
<dbReference type="Proteomes" id="UP000595437">
    <property type="component" value="Chromosome 4"/>
</dbReference>
<dbReference type="PANTHER" id="PTHR11645">
    <property type="entry name" value="PYRROLINE-5-CARBOXYLATE REDUCTASE"/>
    <property type="match status" value="1"/>
</dbReference>
<sequence length="61" mass="6290">MVGSGRMVLETGEHPAVLKDAVCSPAGSTIEALDTLEKGGMRSSIMKAVEAATKRCKELGA</sequence>
<dbReference type="InterPro" id="IPR029036">
    <property type="entry name" value="P5CR_dimer"/>
</dbReference>
<dbReference type="InterPro" id="IPR008927">
    <property type="entry name" value="6-PGluconate_DH-like_C_sf"/>
</dbReference>